<dbReference type="GO" id="GO:0003723">
    <property type="term" value="F:RNA binding"/>
    <property type="evidence" value="ECO:0007669"/>
    <property type="project" value="InterPro"/>
</dbReference>
<feature type="compositionally biased region" description="Basic residues" evidence="1">
    <location>
        <begin position="256"/>
        <end position="272"/>
    </location>
</feature>
<reference evidence="3" key="1">
    <citation type="submission" date="2021-06" db="EMBL/GenBank/DDBJ databases">
        <authorList>
            <person name="Hodson N. C."/>
            <person name="Mongue J. A."/>
            <person name="Jaron S. K."/>
        </authorList>
    </citation>
    <scope>NUCLEOTIDE SEQUENCE</scope>
</reference>
<feature type="domain" description="Poly(A)-specific ribonuclease RNA-binding" evidence="2">
    <location>
        <begin position="474"/>
        <end position="551"/>
    </location>
</feature>
<protein>
    <recommendedName>
        <fullName evidence="2">Poly(A)-specific ribonuclease RNA-binding domain-containing protein</fullName>
    </recommendedName>
</protein>
<dbReference type="Pfam" id="PF08675">
    <property type="entry name" value="RNA_bind"/>
    <property type="match status" value="1"/>
</dbReference>
<dbReference type="Pfam" id="PF04857">
    <property type="entry name" value="CAF1"/>
    <property type="match status" value="1"/>
</dbReference>
<name>A0A8J2J3M7_9HEXA</name>
<feature type="compositionally biased region" description="Basic and acidic residues" evidence="1">
    <location>
        <begin position="237"/>
        <end position="255"/>
    </location>
</feature>
<accession>A0A8J2J3M7</accession>
<dbReference type="GO" id="GO:1990432">
    <property type="term" value="P:siRNA 3'-end processing"/>
    <property type="evidence" value="ECO:0007669"/>
    <property type="project" value="TreeGrafter"/>
</dbReference>
<evidence type="ECO:0000256" key="1">
    <source>
        <dbReference type="SAM" id="MobiDB-lite"/>
    </source>
</evidence>
<feature type="compositionally biased region" description="Basic and acidic residues" evidence="1">
    <location>
        <begin position="586"/>
        <end position="595"/>
    </location>
</feature>
<evidence type="ECO:0000313" key="4">
    <source>
        <dbReference type="Proteomes" id="UP000708208"/>
    </source>
</evidence>
<keyword evidence="4" id="KW-1185">Reference proteome</keyword>
<feature type="compositionally biased region" description="Basic and acidic residues" evidence="1">
    <location>
        <begin position="553"/>
        <end position="572"/>
    </location>
</feature>
<dbReference type="GO" id="GO:0046872">
    <property type="term" value="F:metal ion binding"/>
    <property type="evidence" value="ECO:0007669"/>
    <property type="project" value="InterPro"/>
</dbReference>
<feature type="region of interest" description="Disordered" evidence="1">
    <location>
        <begin position="223"/>
        <end position="272"/>
    </location>
</feature>
<evidence type="ECO:0000313" key="3">
    <source>
        <dbReference type="EMBL" id="CAG7674148.1"/>
    </source>
</evidence>
<organism evidence="3 4">
    <name type="scientific">Allacma fusca</name>
    <dbReference type="NCBI Taxonomy" id="39272"/>
    <lineage>
        <taxon>Eukaryota</taxon>
        <taxon>Metazoa</taxon>
        <taxon>Ecdysozoa</taxon>
        <taxon>Arthropoda</taxon>
        <taxon>Hexapoda</taxon>
        <taxon>Collembola</taxon>
        <taxon>Symphypleona</taxon>
        <taxon>Sminthuridae</taxon>
        <taxon>Allacma</taxon>
    </lineage>
</organism>
<proteinExistence type="predicted"/>
<sequence length="611" mass="70195">MEVTKNNFDDLLPEIIEAIDQCSFLAIDCELSGLSVTDEKDNCFETVEERYQVVRKSATQFLVVQFGLCPFFYNAEKDEFTHKAYNFYTFPRNSGHNTPNIRFLCESSSLDFLASCGFDFNKLIYEGIPYLTFTNEEKMRTGFEKRVAFLNEENSVQLTVPENLSPFMEETEERVKRLKLSHLTEITLNNLSNYQRKLIFHNIKPKYANSLYFETIVVSEEEGDDKESERSVSPTLKSDDEQPEVKDDKSETVVKKEKKSSKTKPSRRTKSRVLRVAKLSTEEQLAREAEKKKIEMDNITKNVGFSKVIRKISQSNKLVVGHNMLLDVSHTVNQFVDELPPTLAEFKVLVQATFPNLIDTKLMASSHPFREHISSTVLYDLVKRVQSDPFTLPEAKKLQTNNSVGYDLNDRKRHEAGFDAYVTGLCFLGMSQYLGVLHNPKKRRVLPDSPVVMPFLNKLFLMRMLDITYLNISGTDLTPSRSHVFHVTCPDTATGKNIQNWFGQFGPVQIWWRSETSLFVSLNDKEQSAFVIANIDSRPGYKVIPFEQYQKQQAEKKRPLLSRSPDREEKDAAPASPKTFPGSGEQQKKRPKTENKGSTQVKQLFHEPTWN</sequence>
<dbReference type="GO" id="GO:0004535">
    <property type="term" value="F:poly(A)-specific ribonuclease activity"/>
    <property type="evidence" value="ECO:0007669"/>
    <property type="project" value="InterPro"/>
</dbReference>
<comment type="caution">
    <text evidence="3">The sequence shown here is derived from an EMBL/GenBank/DDBJ whole genome shotgun (WGS) entry which is preliminary data.</text>
</comment>
<dbReference type="PANTHER" id="PTHR15092">
    <property type="entry name" value="POLY A -SPECIFIC RIBONUCLEASE/TARGET OF EGR1, MEMBER 1"/>
    <property type="match status" value="1"/>
</dbReference>
<dbReference type="InterPro" id="IPR014789">
    <property type="entry name" value="PolyA-riboNase_RNA-binding"/>
</dbReference>
<feature type="region of interest" description="Disordered" evidence="1">
    <location>
        <begin position="550"/>
        <end position="611"/>
    </location>
</feature>
<dbReference type="OrthoDB" id="1432093at2759"/>
<dbReference type="GO" id="GO:0005737">
    <property type="term" value="C:cytoplasm"/>
    <property type="evidence" value="ECO:0007669"/>
    <property type="project" value="InterPro"/>
</dbReference>
<evidence type="ECO:0000259" key="2">
    <source>
        <dbReference type="Pfam" id="PF08675"/>
    </source>
</evidence>
<dbReference type="PANTHER" id="PTHR15092:SF44">
    <property type="entry name" value="POLY(A)-SPECIFIC RIBONUCLEASE PARN"/>
    <property type="match status" value="1"/>
</dbReference>
<dbReference type="AlphaFoldDB" id="A0A8J2J3M7"/>
<gene>
    <name evidence="3" type="ORF">AFUS01_LOCUS2297</name>
</gene>
<dbReference type="Proteomes" id="UP000708208">
    <property type="component" value="Unassembled WGS sequence"/>
</dbReference>
<dbReference type="GO" id="GO:0005634">
    <property type="term" value="C:nucleus"/>
    <property type="evidence" value="ECO:0007669"/>
    <property type="project" value="InterPro"/>
</dbReference>
<dbReference type="GO" id="GO:1990431">
    <property type="term" value="P:priRNA 3'-end processing"/>
    <property type="evidence" value="ECO:0007669"/>
    <property type="project" value="TreeGrafter"/>
</dbReference>
<dbReference type="InterPro" id="IPR051181">
    <property type="entry name" value="CAF1_poly(A)_ribonucleases"/>
</dbReference>
<dbReference type="InterPro" id="IPR006941">
    <property type="entry name" value="RNase_CAF1"/>
</dbReference>
<dbReference type="GO" id="GO:0000289">
    <property type="term" value="P:nuclear-transcribed mRNA poly(A) tail shortening"/>
    <property type="evidence" value="ECO:0007669"/>
    <property type="project" value="TreeGrafter"/>
</dbReference>
<dbReference type="EMBL" id="CAJVCH010013116">
    <property type="protein sequence ID" value="CAG7674148.1"/>
    <property type="molecule type" value="Genomic_DNA"/>
</dbReference>